<dbReference type="EMBL" id="LCLH01000007">
    <property type="protein sequence ID" value="KKU14060.1"/>
    <property type="molecule type" value="Genomic_DNA"/>
</dbReference>
<dbReference type="GO" id="GO:0046872">
    <property type="term" value="F:metal ion binding"/>
    <property type="evidence" value="ECO:0007669"/>
    <property type="project" value="UniProtKB-KW"/>
</dbReference>
<evidence type="ECO:0000256" key="2">
    <source>
        <dbReference type="ARBA" id="ARBA00023235"/>
    </source>
</evidence>
<name>A0A0G1QZG5_9BACT</name>
<evidence type="ECO:0000313" key="3">
    <source>
        <dbReference type="EMBL" id="KKU14060.1"/>
    </source>
</evidence>
<reference evidence="3 4" key="1">
    <citation type="journal article" date="2015" name="Nature">
        <title>rRNA introns, odd ribosomes, and small enigmatic genomes across a large radiation of phyla.</title>
        <authorList>
            <person name="Brown C.T."/>
            <person name="Hug L.A."/>
            <person name="Thomas B.C."/>
            <person name="Sharon I."/>
            <person name="Castelle C.J."/>
            <person name="Singh A."/>
            <person name="Wilkins M.J."/>
            <person name="Williams K.H."/>
            <person name="Banfield J.F."/>
        </authorList>
    </citation>
    <scope>NUCLEOTIDE SEQUENCE [LARGE SCALE GENOMIC DNA]</scope>
</reference>
<sequence>MSIVIPAILTKSKEVFEHQIKIIESVSELVQIDICDGEFVPDKTFDLSALKEVVTSARYDFHLMVKNPGQVIEQLYDLPNINRILFHIEQVQFPTAEIEHIHGYGHGAWIAVNPETSLEDIEGYLYQADGVLFLAVHPGKQGQVLLPEVLEKIKQCKIKHPTVRVGIDGGVKKEHIAELKAIGVDEICVGSAVFAAPDPAVAFKELQEMAR</sequence>
<organism evidence="3 4">
    <name type="scientific">Candidatus Magasanikbacteria bacterium GW2011_GWC2_45_8</name>
    <dbReference type="NCBI Taxonomy" id="1619050"/>
    <lineage>
        <taxon>Bacteria</taxon>
        <taxon>Candidatus Magasanikiibacteriota</taxon>
    </lineage>
</organism>
<protein>
    <submittedName>
        <fullName evidence="3">Ribulose-phosphate 3-epimerase</fullName>
    </submittedName>
</protein>
<evidence type="ECO:0000256" key="1">
    <source>
        <dbReference type="ARBA" id="ARBA00022723"/>
    </source>
</evidence>
<gene>
    <name evidence="3" type="ORF">UX20_C0007G0038</name>
</gene>
<dbReference type="InterPro" id="IPR013785">
    <property type="entry name" value="Aldolase_TIM"/>
</dbReference>
<dbReference type="PANTHER" id="PTHR11749">
    <property type="entry name" value="RIBULOSE-5-PHOSPHATE-3-EPIMERASE"/>
    <property type="match status" value="1"/>
</dbReference>
<dbReference type="SUPFAM" id="SSF51366">
    <property type="entry name" value="Ribulose-phoshate binding barrel"/>
    <property type="match status" value="1"/>
</dbReference>
<dbReference type="GO" id="GO:0016857">
    <property type="term" value="F:racemase and epimerase activity, acting on carbohydrates and derivatives"/>
    <property type="evidence" value="ECO:0007669"/>
    <property type="project" value="InterPro"/>
</dbReference>
<dbReference type="InterPro" id="IPR000056">
    <property type="entry name" value="Ribul_P_3_epim-like"/>
</dbReference>
<dbReference type="AlphaFoldDB" id="A0A0G1QZG5"/>
<keyword evidence="1" id="KW-0479">Metal-binding</keyword>
<accession>A0A0G1QZG5</accession>
<dbReference type="GO" id="GO:0005975">
    <property type="term" value="P:carbohydrate metabolic process"/>
    <property type="evidence" value="ECO:0007669"/>
    <property type="project" value="InterPro"/>
</dbReference>
<comment type="caution">
    <text evidence="3">The sequence shown here is derived from an EMBL/GenBank/DDBJ whole genome shotgun (WGS) entry which is preliminary data.</text>
</comment>
<keyword evidence="2" id="KW-0413">Isomerase</keyword>
<evidence type="ECO:0000313" key="4">
    <source>
        <dbReference type="Proteomes" id="UP000034911"/>
    </source>
</evidence>
<proteinExistence type="predicted"/>
<dbReference type="STRING" id="1619050.UX20_C0007G0038"/>
<dbReference type="Proteomes" id="UP000034911">
    <property type="component" value="Unassembled WGS sequence"/>
</dbReference>
<dbReference type="Pfam" id="PF00834">
    <property type="entry name" value="Ribul_P_3_epim"/>
    <property type="match status" value="1"/>
</dbReference>
<dbReference type="Gene3D" id="3.20.20.70">
    <property type="entry name" value="Aldolase class I"/>
    <property type="match status" value="1"/>
</dbReference>
<dbReference type="InterPro" id="IPR011060">
    <property type="entry name" value="RibuloseP-bd_barrel"/>
</dbReference>